<gene>
    <name evidence="3" type="ORF">SAMN02745248_02112</name>
</gene>
<dbReference type="PANTHER" id="PTHR12558">
    <property type="entry name" value="CELL DIVISION CYCLE 16,23,27"/>
    <property type="match status" value="1"/>
</dbReference>
<dbReference type="RefSeq" id="WP_072904050.1">
    <property type="nucleotide sequence ID" value="NZ_FRAD01000018.1"/>
</dbReference>
<reference evidence="3 4" key="1">
    <citation type="submission" date="2016-11" db="EMBL/GenBank/DDBJ databases">
        <authorList>
            <person name="Jaros S."/>
            <person name="Januszkiewicz K."/>
            <person name="Wedrychowicz H."/>
        </authorList>
    </citation>
    <scope>NUCLEOTIDE SEQUENCE [LARGE SCALE GENOMIC DNA]</scope>
    <source>
        <strain evidence="3 4">DSM 3090</strain>
    </source>
</reference>
<dbReference type="Pfam" id="PF13432">
    <property type="entry name" value="TPR_16"/>
    <property type="match status" value="1"/>
</dbReference>
<name>A0A1M6QTD7_9CLOT</name>
<dbReference type="GO" id="GO:0016567">
    <property type="term" value="P:protein ubiquitination"/>
    <property type="evidence" value="ECO:0007669"/>
    <property type="project" value="TreeGrafter"/>
</dbReference>
<proteinExistence type="predicted"/>
<dbReference type="EMBL" id="FRAD01000018">
    <property type="protein sequence ID" value="SHK23368.1"/>
    <property type="molecule type" value="Genomic_DNA"/>
</dbReference>
<dbReference type="AlphaFoldDB" id="A0A1M6QTD7"/>
<dbReference type="Gene3D" id="1.25.40.10">
    <property type="entry name" value="Tetratricopeptide repeat domain"/>
    <property type="match status" value="1"/>
</dbReference>
<evidence type="ECO:0000313" key="3">
    <source>
        <dbReference type="EMBL" id="SHK23368.1"/>
    </source>
</evidence>
<dbReference type="Proteomes" id="UP000183952">
    <property type="component" value="Unassembled WGS sequence"/>
</dbReference>
<feature type="coiled-coil region" evidence="2">
    <location>
        <begin position="128"/>
        <end position="155"/>
    </location>
</feature>
<keyword evidence="4" id="KW-1185">Reference proteome</keyword>
<keyword evidence="2" id="KW-0175">Coiled coil</keyword>
<dbReference type="InterPro" id="IPR019734">
    <property type="entry name" value="TPR_rpt"/>
</dbReference>
<protein>
    <submittedName>
        <fullName evidence="3">Tetratricopeptide repeat-containing protein</fullName>
    </submittedName>
</protein>
<evidence type="ECO:0000313" key="4">
    <source>
        <dbReference type="Proteomes" id="UP000183952"/>
    </source>
</evidence>
<evidence type="ECO:0000256" key="1">
    <source>
        <dbReference type="PROSITE-ProRule" id="PRU00339"/>
    </source>
</evidence>
<dbReference type="PROSITE" id="PS50005">
    <property type="entry name" value="TPR"/>
    <property type="match status" value="2"/>
</dbReference>
<dbReference type="PANTHER" id="PTHR12558:SF45">
    <property type="entry name" value="CHROMOSOME UNDETERMINED SCAFFOLD_12, WHOLE GENOME SHOTGUN SEQUENCE"/>
    <property type="match status" value="1"/>
</dbReference>
<feature type="repeat" description="TPR" evidence="1">
    <location>
        <begin position="276"/>
        <end position="309"/>
    </location>
</feature>
<sequence length="358" mass="42216">MDIRNRLNDKLSKMLFLELKKDRQIGNYVVKENIYVPVKSSSITSRVKNGENIKDIPMSFFIEGMFFVLGADKDFRFNEMYKEFIESTDHSVPFIKNVIYHKVKDEEIEDAYILTKGLSRIEPSTEVYDRLLVLLERLREKYEEYEEEELYVIDEGKKIPNYATPYLYESLVCRDKGEFEKATAVLYRYFELGGEENQGVSKFKKELENINTYNKGKELCTENPEEALKLLIPLVDEFEDSANIYYYIAVAYRAMENYAKAIYYLNEAYTRDEALIEVINEYGINYASIGEFEKAAKYFERAFRESRTVEICTNVVMCYLNIKDYENASKFLEEAKKISPQDEIVLELEDYLKNENSF</sequence>
<dbReference type="OrthoDB" id="358807at2"/>
<organism evidence="3 4">
    <name type="scientific">Hathewaya proteolytica DSM 3090</name>
    <dbReference type="NCBI Taxonomy" id="1121331"/>
    <lineage>
        <taxon>Bacteria</taxon>
        <taxon>Bacillati</taxon>
        <taxon>Bacillota</taxon>
        <taxon>Clostridia</taxon>
        <taxon>Eubacteriales</taxon>
        <taxon>Clostridiaceae</taxon>
        <taxon>Hathewaya</taxon>
    </lineage>
</organism>
<accession>A0A1M6QTD7</accession>
<dbReference type="Pfam" id="PF13181">
    <property type="entry name" value="TPR_8"/>
    <property type="match status" value="1"/>
</dbReference>
<dbReference type="InterPro" id="IPR011990">
    <property type="entry name" value="TPR-like_helical_dom_sf"/>
</dbReference>
<dbReference type="SUPFAM" id="SSF48452">
    <property type="entry name" value="TPR-like"/>
    <property type="match status" value="1"/>
</dbReference>
<keyword evidence="1" id="KW-0802">TPR repeat</keyword>
<dbReference type="GO" id="GO:0031145">
    <property type="term" value="P:anaphase-promoting complex-dependent catabolic process"/>
    <property type="evidence" value="ECO:0007669"/>
    <property type="project" value="TreeGrafter"/>
</dbReference>
<feature type="repeat" description="TPR" evidence="1">
    <location>
        <begin position="242"/>
        <end position="275"/>
    </location>
</feature>
<dbReference type="SMART" id="SM00028">
    <property type="entry name" value="TPR"/>
    <property type="match status" value="2"/>
</dbReference>
<dbReference type="STRING" id="1121331.SAMN02745248_02112"/>
<evidence type="ECO:0000256" key="2">
    <source>
        <dbReference type="SAM" id="Coils"/>
    </source>
</evidence>
<dbReference type="GO" id="GO:0051301">
    <property type="term" value="P:cell division"/>
    <property type="evidence" value="ECO:0007669"/>
    <property type="project" value="TreeGrafter"/>
</dbReference>